<keyword evidence="2" id="KW-1185">Reference proteome</keyword>
<dbReference type="Proteomes" id="UP000235659">
    <property type="component" value="Unassembled WGS sequence"/>
</dbReference>
<comment type="caution">
    <text evidence="1">The sequence shown here is derived from an EMBL/GenBank/DDBJ whole genome shotgun (WGS) entry which is preliminary data.</text>
</comment>
<evidence type="ECO:0000313" key="2">
    <source>
        <dbReference type="Proteomes" id="UP000235659"/>
    </source>
</evidence>
<organism evidence="1 2">
    <name type="scientific">Paraburkholderia rhynchosiae</name>
    <dbReference type="NCBI Taxonomy" id="487049"/>
    <lineage>
        <taxon>Bacteria</taxon>
        <taxon>Pseudomonadati</taxon>
        <taxon>Pseudomonadota</taxon>
        <taxon>Betaproteobacteria</taxon>
        <taxon>Burkholderiales</taxon>
        <taxon>Burkholderiaceae</taxon>
        <taxon>Paraburkholderia</taxon>
    </lineage>
</organism>
<reference evidence="1 2" key="1">
    <citation type="submission" date="2018-01" db="EMBL/GenBank/DDBJ databases">
        <title>Whole genome analyses suggest that Burkholderia sensu lato contains two further novel genera in the rhizoxinica-symbiotica group Mycetohabitans gen. nov., and Trinickia gen. nov.: implications for the evolution of diazotrophy and nodulation in the Burkholderiaceae.</title>
        <authorList>
            <person name="Estrada-de los Santos P."/>
            <person name="Palmer M."/>
            <person name="Chavez-Ramirez B."/>
            <person name="Beukes C."/>
            <person name="Steenkamp E.T."/>
            <person name="Hirsch A.M."/>
            <person name="Manyaka P."/>
            <person name="Maluk M."/>
            <person name="Lafos M."/>
            <person name="Crook M."/>
            <person name="Gross E."/>
            <person name="Simon M.F."/>
            <person name="Bueno dos Reis Junior F."/>
            <person name="Poole P.S."/>
            <person name="Venter S.N."/>
            <person name="James E.K."/>
        </authorList>
    </citation>
    <scope>NUCLEOTIDE SEQUENCE [LARGE SCALE GENOMIC DNA]</scope>
    <source>
        <strain evidence="1 2">WSM 3937</strain>
    </source>
</reference>
<proteinExistence type="predicted"/>
<dbReference type="RefSeq" id="WP_102635298.1">
    <property type="nucleotide sequence ID" value="NZ_CADIJZ010000027.1"/>
</dbReference>
<dbReference type="EMBL" id="PNXY01000026">
    <property type="protein sequence ID" value="PMS25972.1"/>
    <property type="molecule type" value="Genomic_DNA"/>
</dbReference>
<name>A0ABX4UXH8_9BURK</name>
<sequence length="90" mass="10285">MNAPNSWNPRFVAYARSRGMTPDEVVEADRTTFPGGCMAGYIVWNSRHISAYLTETKLDRNNLILFPDQYTEWLARRYARGQLALALEAS</sequence>
<protein>
    <submittedName>
        <fullName evidence="1">Uncharacterized protein</fullName>
    </submittedName>
</protein>
<gene>
    <name evidence="1" type="ORF">C0Z16_27955</name>
</gene>
<accession>A0ABX4UXH8</accession>
<evidence type="ECO:0000313" key="1">
    <source>
        <dbReference type="EMBL" id="PMS25972.1"/>
    </source>
</evidence>